<dbReference type="Proteomes" id="UP001180840">
    <property type="component" value="Unassembled WGS sequence"/>
</dbReference>
<comment type="caution">
    <text evidence="1">The sequence shown here is derived from an EMBL/GenBank/DDBJ whole genome shotgun (WGS) entry which is preliminary data.</text>
</comment>
<dbReference type="RefSeq" id="WP_290196315.1">
    <property type="nucleotide sequence ID" value="NZ_CP047654.1"/>
</dbReference>
<reference evidence="1" key="1">
    <citation type="submission" date="2023-07" db="EMBL/GenBank/DDBJ databases">
        <title>Sequencing the genomes of 1000 actinobacteria strains.</title>
        <authorList>
            <person name="Klenk H.-P."/>
        </authorList>
    </citation>
    <scope>NUCLEOTIDE SEQUENCE</scope>
    <source>
        <strain evidence="1">DSM 107476</strain>
    </source>
</reference>
<organism evidence="1 2">
    <name type="scientific">Corynebacterium guangdongense</name>
    <dbReference type="NCBI Taxonomy" id="1783348"/>
    <lineage>
        <taxon>Bacteria</taxon>
        <taxon>Bacillati</taxon>
        <taxon>Actinomycetota</taxon>
        <taxon>Actinomycetes</taxon>
        <taxon>Mycobacteriales</taxon>
        <taxon>Corynebacteriaceae</taxon>
        <taxon>Corynebacterium</taxon>
    </lineage>
</organism>
<sequence length="121" mass="14091">MARLRKEVSHRWERRMLLRAWRQGEVDRDSICDADFLLVEASKYHGYPAERACPVCEGDTLREVNWIYGDRLGKRSNTARREEEIVRIVEEVGPVTVHLVEVCTRCRWNHLLETGTVEPGG</sequence>
<dbReference type="EMBL" id="JAVDXZ010000001">
    <property type="protein sequence ID" value="MDR7330533.1"/>
    <property type="molecule type" value="Genomic_DNA"/>
</dbReference>
<proteinExistence type="predicted"/>
<dbReference type="InterPro" id="IPR035169">
    <property type="entry name" value="DUF5318"/>
</dbReference>
<evidence type="ECO:0000313" key="1">
    <source>
        <dbReference type="EMBL" id="MDR7330533.1"/>
    </source>
</evidence>
<evidence type="ECO:0008006" key="3">
    <source>
        <dbReference type="Google" id="ProtNLM"/>
    </source>
</evidence>
<dbReference type="Pfam" id="PF17249">
    <property type="entry name" value="DUF5318"/>
    <property type="match status" value="1"/>
</dbReference>
<accession>A0ABU2A011</accession>
<gene>
    <name evidence="1" type="ORF">J2S39_002209</name>
</gene>
<keyword evidence="2" id="KW-1185">Reference proteome</keyword>
<protein>
    <recommendedName>
        <fullName evidence="3">DUF5318 domain-containing protein</fullName>
    </recommendedName>
</protein>
<evidence type="ECO:0000313" key="2">
    <source>
        <dbReference type="Proteomes" id="UP001180840"/>
    </source>
</evidence>
<name>A0ABU2A011_9CORY</name>